<evidence type="ECO:0000256" key="5">
    <source>
        <dbReference type="ARBA" id="ARBA00022989"/>
    </source>
</evidence>
<dbReference type="GO" id="GO:0055085">
    <property type="term" value="P:transmembrane transport"/>
    <property type="evidence" value="ECO:0007669"/>
    <property type="project" value="InterPro"/>
</dbReference>
<keyword evidence="10" id="KW-1185">Reference proteome</keyword>
<dbReference type="PANTHER" id="PTHR43386">
    <property type="entry name" value="OLIGOPEPTIDE TRANSPORT SYSTEM PERMEASE PROTEIN APPC"/>
    <property type="match status" value="1"/>
</dbReference>
<comment type="similarity">
    <text evidence="7">Belongs to the binding-protein-dependent transport system permease family.</text>
</comment>
<dbReference type="STRING" id="1230453.C453_11561"/>
<evidence type="ECO:0000256" key="4">
    <source>
        <dbReference type="ARBA" id="ARBA00022692"/>
    </source>
</evidence>
<dbReference type="OrthoDB" id="312811at2157"/>
<reference evidence="9 10" key="1">
    <citation type="journal article" date="2014" name="PLoS Genet.">
        <title>Phylogenetically driven sequencing of extremely halophilic archaea reveals strategies for static and dynamic osmo-response.</title>
        <authorList>
            <person name="Becker E.A."/>
            <person name="Seitzer P.M."/>
            <person name="Tritt A."/>
            <person name="Larsen D."/>
            <person name="Krusor M."/>
            <person name="Yao A.I."/>
            <person name="Wu D."/>
            <person name="Madern D."/>
            <person name="Eisen J.A."/>
            <person name="Darling A.E."/>
            <person name="Facciotti M.T."/>
        </authorList>
    </citation>
    <scope>NUCLEOTIDE SEQUENCE [LARGE SCALE GENOMIC DNA]</scope>
    <source>
        <strain evidence="9 10">ATCC BAA-1513</strain>
    </source>
</reference>
<dbReference type="RefSeq" id="WP_008324652.1">
    <property type="nucleotide sequence ID" value="NZ_AOLK01000019.1"/>
</dbReference>
<dbReference type="PROSITE" id="PS50928">
    <property type="entry name" value="ABC_TM1"/>
    <property type="match status" value="1"/>
</dbReference>
<evidence type="ECO:0000256" key="3">
    <source>
        <dbReference type="ARBA" id="ARBA00022475"/>
    </source>
</evidence>
<evidence type="ECO:0000313" key="10">
    <source>
        <dbReference type="Proteomes" id="UP000011612"/>
    </source>
</evidence>
<dbReference type="InterPro" id="IPR000515">
    <property type="entry name" value="MetI-like"/>
</dbReference>
<gene>
    <name evidence="9" type="ORF">C453_11561</name>
</gene>
<feature type="transmembrane region" description="Helical" evidence="7">
    <location>
        <begin position="104"/>
        <end position="130"/>
    </location>
</feature>
<dbReference type="InterPro" id="IPR050366">
    <property type="entry name" value="BP-dependent_transpt_permease"/>
</dbReference>
<keyword evidence="3" id="KW-1003">Cell membrane</keyword>
<protein>
    <submittedName>
        <fullName evidence="9">Binding-protein-dependent transport systems inner membrane component</fullName>
    </submittedName>
</protein>
<proteinExistence type="inferred from homology"/>
<feature type="transmembrane region" description="Helical" evidence="7">
    <location>
        <begin position="181"/>
        <end position="200"/>
    </location>
</feature>
<feature type="transmembrane region" description="Helical" evidence="7">
    <location>
        <begin position="142"/>
        <end position="161"/>
    </location>
</feature>
<dbReference type="Proteomes" id="UP000011612">
    <property type="component" value="Unassembled WGS sequence"/>
</dbReference>
<keyword evidence="5 7" id="KW-1133">Transmembrane helix</keyword>
<sequence length="333" mass="35354">MAIDTKHSENRSVVDQVGSRVRWLVAVYRRLDLSAQVSFWIVAAISVAAAAAPLITPYAPGEQLAITADPALKLHPPTPANPMGTDLYGRDVFTRLVYGARSSLAVGLLAVGIAATIGITAGSIAGYVGGWVDESIMRVMDILISFPALVLAITLVGALGSETVITILPVLGELLASLPVVGSWTSNNIINVIFVIGLVYSPQIARVTRGEVLRTSEEEFVEAAENTGLSRVRILVQHILPNSMAPVLVQSTFLVATAILFEASLSYLGLGVQPPIPTWGVMISNGQGYLPDSWWWTTFPGLAIMVTVLALNLLGDGLRDEFDPRSATDGGPN</sequence>
<keyword evidence="4 7" id="KW-0812">Transmembrane</keyword>
<feature type="transmembrane region" description="Helical" evidence="7">
    <location>
        <begin position="293"/>
        <end position="315"/>
    </location>
</feature>
<name>M0HNG8_HALEO</name>
<keyword evidence="2 7" id="KW-0813">Transport</keyword>
<comment type="subcellular location">
    <subcellularLocation>
        <location evidence="1 7">Cell membrane</location>
        <topology evidence="1 7">Multi-pass membrane protein</topology>
    </subcellularLocation>
</comment>
<feature type="domain" description="ABC transmembrane type-1" evidence="8">
    <location>
        <begin position="100"/>
        <end position="315"/>
    </location>
</feature>
<dbReference type="EMBL" id="AOLK01000019">
    <property type="protein sequence ID" value="ELZ84649.1"/>
    <property type="molecule type" value="Genomic_DNA"/>
</dbReference>
<comment type="caution">
    <text evidence="9">The sequence shown here is derived from an EMBL/GenBank/DDBJ whole genome shotgun (WGS) entry which is preliminary data.</text>
</comment>
<accession>M0HNG8</accession>
<evidence type="ECO:0000256" key="1">
    <source>
        <dbReference type="ARBA" id="ARBA00004651"/>
    </source>
</evidence>
<organism evidence="9 10">
    <name type="scientific">Haloferax elongans ATCC BAA-1513</name>
    <dbReference type="NCBI Taxonomy" id="1230453"/>
    <lineage>
        <taxon>Archaea</taxon>
        <taxon>Methanobacteriati</taxon>
        <taxon>Methanobacteriota</taxon>
        <taxon>Stenosarchaea group</taxon>
        <taxon>Halobacteria</taxon>
        <taxon>Halobacteriales</taxon>
        <taxon>Haloferacaceae</taxon>
        <taxon>Haloferax</taxon>
    </lineage>
</organism>
<evidence type="ECO:0000256" key="6">
    <source>
        <dbReference type="ARBA" id="ARBA00023136"/>
    </source>
</evidence>
<dbReference type="Gene3D" id="1.10.3720.10">
    <property type="entry name" value="MetI-like"/>
    <property type="match status" value="1"/>
</dbReference>
<dbReference type="PATRIC" id="fig|1230453.4.peg.2282"/>
<keyword evidence="6 7" id="KW-0472">Membrane</keyword>
<evidence type="ECO:0000259" key="8">
    <source>
        <dbReference type="PROSITE" id="PS50928"/>
    </source>
</evidence>
<dbReference type="Pfam" id="PF00528">
    <property type="entry name" value="BPD_transp_1"/>
    <property type="match status" value="1"/>
</dbReference>
<evidence type="ECO:0000256" key="2">
    <source>
        <dbReference type="ARBA" id="ARBA00022448"/>
    </source>
</evidence>
<evidence type="ECO:0000256" key="7">
    <source>
        <dbReference type="RuleBase" id="RU363032"/>
    </source>
</evidence>
<dbReference type="AlphaFoldDB" id="M0HNG8"/>
<dbReference type="GO" id="GO:0005886">
    <property type="term" value="C:plasma membrane"/>
    <property type="evidence" value="ECO:0007669"/>
    <property type="project" value="UniProtKB-SubCell"/>
</dbReference>
<dbReference type="SUPFAM" id="SSF161098">
    <property type="entry name" value="MetI-like"/>
    <property type="match status" value="1"/>
</dbReference>
<evidence type="ECO:0000313" key="9">
    <source>
        <dbReference type="EMBL" id="ELZ84649.1"/>
    </source>
</evidence>
<dbReference type="PANTHER" id="PTHR43386:SF1">
    <property type="entry name" value="D,D-DIPEPTIDE TRANSPORT SYSTEM PERMEASE PROTEIN DDPC-RELATED"/>
    <property type="match status" value="1"/>
</dbReference>
<feature type="transmembrane region" description="Helical" evidence="7">
    <location>
        <begin position="37"/>
        <end position="55"/>
    </location>
</feature>
<dbReference type="CDD" id="cd06261">
    <property type="entry name" value="TM_PBP2"/>
    <property type="match status" value="1"/>
</dbReference>
<dbReference type="InterPro" id="IPR035906">
    <property type="entry name" value="MetI-like_sf"/>
</dbReference>